<evidence type="ECO:0000313" key="2">
    <source>
        <dbReference type="EMBL" id="SFT89513.1"/>
    </source>
</evidence>
<dbReference type="STRING" id="477690.SAMN05216474_3005"/>
<dbReference type="RefSeq" id="WP_090252769.1">
    <property type="nucleotide sequence ID" value="NZ_FPAS01000006.1"/>
</dbReference>
<protein>
    <recommendedName>
        <fullName evidence="1">DUF4382 domain-containing protein</fullName>
    </recommendedName>
</protein>
<evidence type="ECO:0000313" key="3">
    <source>
        <dbReference type="Proteomes" id="UP000236454"/>
    </source>
</evidence>
<accession>A0A1I7BQW7</accession>
<dbReference type="Pfam" id="PF14321">
    <property type="entry name" value="DUF4382"/>
    <property type="match status" value="1"/>
</dbReference>
<evidence type="ECO:0000259" key="1">
    <source>
        <dbReference type="Pfam" id="PF14321"/>
    </source>
</evidence>
<sequence length="171" mass="18874">MKNKILSLLALSVLLFSCNKSEEASLRIRMTDAPGDYQEVNVEIEQVSAQIDADDPNQSGWYDLPTNQGIYDLLEYQDTNSFEVAYDASLPVGVITELRFLLGDANTVLVDSVYYDLKTPSGQQSGLKIKNVNIPDDGVELLIDFDAEASVHQTGNGKYILKPVLKVVDTL</sequence>
<proteinExistence type="predicted"/>
<keyword evidence="3" id="KW-1185">Reference proteome</keyword>
<dbReference type="InterPro" id="IPR025491">
    <property type="entry name" value="DUF4382"/>
</dbReference>
<dbReference type="Proteomes" id="UP000236454">
    <property type="component" value="Unassembled WGS sequence"/>
</dbReference>
<gene>
    <name evidence="2" type="ORF">SAMN05216474_3005</name>
</gene>
<dbReference type="EMBL" id="FPAS01000006">
    <property type="protein sequence ID" value="SFT89513.1"/>
    <property type="molecule type" value="Genomic_DNA"/>
</dbReference>
<dbReference type="AlphaFoldDB" id="A0A1I7BQW7"/>
<organism evidence="2 3">
    <name type="scientific">Lishizhenia tianjinensis</name>
    <dbReference type="NCBI Taxonomy" id="477690"/>
    <lineage>
        <taxon>Bacteria</taxon>
        <taxon>Pseudomonadati</taxon>
        <taxon>Bacteroidota</taxon>
        <taxon>Flavobacteriia</taxon>
        <taxon>Flavobacteriales</taxon>
        <taxon>Crocinitomicaceae</taxon>
        <taxon>Lishizhenia</taxon>
    </lineage>
</organism>
<feature type="domain" description="DUF4382" evidence="1">
    <location>
        <begin position="24"/>
        <end position="163"/>
    </location>
</feature>
<dbReference type="OrthoDB" id="2111471at2"/>
<dbReference type="PROSITE" id="PS51257">
    <property type="entry name" value="PROKAR_LIPOPROTEIN"/>
    <property type="match status" value="1"/>
</dbReference>
<name>A0A1I7BQW7_9FLAO</name>
<reference evidence="2 3" key="1">
    <citation type="submission" date="2016-10" db="EMBL/GenBank/DDBJ databases">
        <authorList>
            <person name="de Groot N.N."/>
        </authorList>
    </citation>
    <scope>NUCLEOTIDE SEQUENCE [LARGE SCALE GENOMIC DNA]</scope>
    <source>
        <strain evidence="2 3">CGMCC 1.7005</strain>
    </source>
</reference>